<proteinExistence type="inferred from homology"/>
<protein>
    <submittedName>
        <fullName evidence="4">Dipeptide ABC transporter substrate-binding protein DppA</fullName>
    </submittedName>
</protein>
<dbReference type="Proteomes" id="UP001501011">
    <property type="component" value="Unassembled WGS sequence"/>
</dbReference>
<dbReference type="PANTHER" id="PTHR30290:SF38">
    <property type="entry name" value="D,D-DIPEPTIDE-BINDING PERIPLASMIC PROTEIN DDPA-RELATED"/>
    <property type="match status" value="1"/>
</dbReference>
<dbReference type="Gene3D" id="3.40.190.10">
    <property type="entry name" value="Periplasmic binding protein-like II"/>
    <property type="match status" value="1"/>
</dbReference>
<keyword evidence="2" id="KW-0732">Signal</keyword>
<name>A0ABP8IF83_9GAMM</name>
<accession>A0ABP8IF83</accession>
<dbReference type="CDD" id="cd08493">
    <property type="entry name" value="PBP2_DppA_like"/>
    <property type="match status" value="1"/>
</dbReference>
<organism evidence="4 5">
    <name type="scientific">Kangiella marina</name>
    <dbReference type="NCBI Taxonomy" id="1079178"/>
    <lineage>
        <taxon>Bacteria</taxon>
        <taxon>Pseudomonadati</taxon>
        <taxon>Pseudomonadota</taxon>
        <taxon>Gammaproteobacteria</taxon>
        <taxon>Kangiellales</taxon>
        <taxon>Kangiellaceae</taxon>
        <taxon>Kangiella</taxon>
    </lineage>
</organism>
<evidence type="ECO:0000259" key="3">
    <source>
        <dbReference type="Pfam" id="PF00496"/>
    </source>
</evidence>
<gene>
    <name evidence="4" type="primary">dppA</name>
    <name evidence="4" type="ORF">GCM10023151_06090</name>
</gene>
<evidence type="ECO:0000256" key="2">
    <source>
        <dbReference type="ARBA" id="ARBA00022729"/>
    </source>
</evidence>
<dbReference type="InterPro" id="IPR000914">
    <property type="entry name" value="SBP_5_dom"/>
</dbReference>
<dbReference type="PANTHER" id="PTHR30290">
    <property type="entry name" value="PERIPLASMIC BINDING COMPONENT OF ABC TRANSPORTER"/>
    <property type="match status" value="1"/>
</dbReference>
<comment type="caution">
    <text evidence="4">The sequence shown here is derived from an EMBL/GenBank/DDBJ whole genome shotgun (WGS) entry which is preliminary data.</text>
</comment>
<evidence type="ECO:0000313" key="4">
    <source>
        <dbReference type="EMBL" id="GAA4357276.1"/>
    </source>
</evidence>
<dbReference type="InterPro" id="IPR039424">
    <property type="entry name" value="SBP_5"/>
</dbReference>
<dbReference type="SUPFAM" id="SSF53850">
    <property type="entry name" value="Periplasmic binding protein-like II"/>
    <property type="match status" value="1"/>
</dbReference>
<dbReference type="PIRSF" id="PIRSF002741">
    <property type="entry name" value="MppA"/>
    <property type="match status" value="1"/>
</dbReference>
<dbReference type="EMBL" id="BAABFV010000001">
    <property type="protein sequence ID" value="GAA4357276.1"/>
    <property type="molecule type" value="Genomic_DNA"/>
</dbReference>
<sequence>MIKKSNENNDLMINSSLYRDLSRRARLLISLAALACCSCAPSDNEKADDAKDLLVYCSEGSPDGFNPQLVTSGTSYDATANIIYNQLVTYKPGTTEIAPSLAKSWHISDDGLRYTFNLRDDITFHGSQIFTPSRSMNADDVIFSFNRQRLSSHPYHGISGGRYPYFTAQSMGQLIKDIRKTGEHQVEFILTRPESPFLSILATPFASILSAEYAQQLNRLHRPEWIDSKPIGTGPFRFERYEPDAYIRYKRFDNYFNQSKRVKNLVFAITPDAAMRFARFSAGECDVMSYPLPVHLRVAQKNDLKVVQTPGLNVAYWAFNTEKPPFHDAKVRRALTMAIDREAILQTVYDRQATLATNPIPPSSWAYNKNIQKVTYSKRRATELLAEAGYANGFSIDIWAMPIQRAYNPNARKMAEMIQQDLADINVDARIITYEWGTFLSRLAQGLHHSVLLGWNADNADPNNFFSPLLSCNSAISGNNYAKWCNNQFDDLILKGRTSAAQSDRTEYYLKAQEVFKREAPWLTIAHANNSVLIQPEISGLTVSPIGNINFEGVTIHEGKSKPAETKERQ</sequence>
<evidence type="ECO:0000313" key="5">
    <source>
        <dbReference type="Proteomes" id="UP001501011"/>
    </source>
</evidence>
<feature type="domain" description="Solute-binding protein family 5" evidence="3">
    <location>
        <begin position="96"/>
        <end position="474"/>
    </location>
</feature>
<comment type="similarity">
    <text evidence="1">Belongs to the bacterial solute-binding protein 5 family.</text>
</comment>
<dbReference type="InterPro" id="IPR030678">
    <property type="entry name" value="Peptide/Ni-bd"/>
</dbReference>
<keyword evidence="5" id="KW-1185">Reference proteome</keyword>
<dbReference type="Gene3D" id="3.90.76.10">
    <property type="entry name" value="Dipeptide-binding Protein, Domain 1"/>
    <property type="match status" value="1"/>
</dbReference>
<dbReference type="RefSeq" id="WP_345291726.1">
    <property type="nucleotide sequence ID" value="NZ_BAABFV010000001.1"/>
</dbReference>
<dbReference type="Gene3D" id="3.10.105.10">
    <property type="entry name" value="Dipeptide-binding Protein, Domain 3"/>
    <property type="match status" value="1"/>
</dbReference>
<reference evidence="5" key="1">
    <citation type="journal article" date="2019" name="Int. J. Syst. Evol. Microbiol.">
        <title>The Global Catalogue of Microorganisms (GCM) 10K type strain sequencing project: providing services to taxonomists for standard genome sequencing and annotation.</title>
        <authorList>
            <consortium name="The Broad Institute Genomics Platform"/>
            <consortium name="The Broad Institute Genome Sequencing Center for Infectious Disease"/>
            <person name="Wu L."/>
            <person name="Ma J."/>
        </authorList>
    </citation>
    <scope>NUCLEOTIDE SEQUENCE [LARGE SCALE GENOMIC DNA]</scope>
    <source>
        <strain evidence="5">JCM 17728</strain>
    </source>
</reference>
<dbReference type="Pfam" id="PF00496">
    <property type="entry name" value="SBP_bac_5"/>
    <property type="match status" value="1"/>
</dbReference>
<evidence type="ECO:0000256" key="1">
    <source>
        <dbReference type="ARBA" id="ARBA00005695"/>
    </source>
</evidence>